<evidence type="ECO:0000256" key="5">
    <source>
        <dbReference type="ARBA" id="ARBA00022692"/>
    </source>
</evidence>
<evidence type="ECO:0000313" key="10">
    <source>
        <dbReference type="EMBL" id="CAG9804538.1"/>
    </source>
</evidence>
<reference evidence="10" key="2">
    <citation type="submission" date="2022-10" db="EMBL/GenBank/DDBJ databases">
        <authorList>
            <consortium name="ENA_rothamsted_submissions"/>
            <consortium name="culmorum"/>
            <person name="King R."/>
        </authorList>
    </citation>
    <scope>NUCLEOTIDE SEQUENCE</scope>
</reference>
<evidence type="ECO:0000256" key="3">
    <source>
        <dbReference type="ARBA" id="ARBA00010532"/>
    </source>
</evidence>
<comment type="similarity">
    <text evidence="3">Belongs to the CD36 family.</text>
</comment>
<evidence type="ECO:0000256" key="1">
    <source>
        <dbReference type="ARBA" id="ARBA00003156"/>
    </source>
</evidence>
<keyword evidence="6 9" id="KW-1133">Transmembrane helix</keyword>
<feature type="transmembrane region" description="Helical" evidence="9">
    <location>
        <begin position="447"/>
        <end position="470"/>
    </location>
</feature>
<keyword evidence="5 9" id="KW-0812">Transmembrane</keyword>
<evidence type="ECO:0000256" key="8">
    <source>
        <dbReference type="ARBA" id="ARBA00023180"/>
    </source>
</evidence>
<evidence type="ECO:0000313" key="11">
    <source>
        <dbReference type="Proteomes" id="UP001153620"/>
    </source>
</evidence>
<dbReference type="PRINTS" id="PR01609">
    <property type="entry name" value="CD36FAMILY"/>
</dbReference>
<keyword evidence="8" id="KW-0325">Glycoprotein</keyword>
<dbReference type="PANTHER" id="PTHR11923:SF93">
    <property type="entry name" value="GH07959P-RELATED"/>
    <property type="match status" value="1"/>
</dbReference>
<gene>
    <name evidence="10" type="ORF">CHIRRI_LOCUS7421</name>
</gene>
<dbReference type="GO" id="GO:0005886">
    <property type="term" value="C:plasma membrane"/>
    <property type="evidence" value="ECO:0007669"/>
    <property type="project" value="UniProtKB-SubCell"/>
</dbReference>
<dbReference type="GO" id="GO:0005044">
    <property type="term" value="F:scavenger receptor activity"/>
    <property type="evidence" value="ECO:0007669"/>
    <property type="project" value="TreeGrafter"/>
</dbReference>
<dbReference type="Proteomes" id="UP001153620">
    <property type="component" value="Chromosome 2"/>
</dbReference>
<dbReference type="Pfam" id="PF01130">
    <property type="entry name" value="CD36"/>
    <property type="match status" value="1"/>
</dbReference>
<comment type="subcellular location">
    <subcellularLocation>
        <location evidence="2">Cell membrane</location>
    </subcellularLocation>
</comment>
<evidence type="ECO:0000256" key="4">
    <source>
        <dbReference type="ARBA" id="ARBA00022475"/>
    </source>
</evidence>
<dbReference type="PANTHER" id="PTHR11923">
    <property type="entry name" value="SCAVENGER RECEPTOR CLASS B TYPE-1 SR-B1"/>
    <property type="match status" value="1"/>
</dbReference>
<protein>
    <submittedName>
        <fullName evidence="10">Uncharacterized protein</fullName>
    </submittedName>
</protein>
<evidence type="ECO:0000256" key="9">
    <source>
        <dbReference type="SAM" id="Phobius"/>
    </source>
</evidence>
<dbReference type="AlphaFoldDB" id="A0A9N9RVJ3"/>
<dbReference type="PROSITE" id="PS51257">
    <property type="entry name" value="PROKAR_LIPOPROTEIN"/>
    <property type="match status" value="1"/>
</dbReference>
<keyword evidence="7 9" id="KW-0472">Membrane</keyword>
<evidence type="ECO:0000256" key="6">
    <source>
        <dbReference type="ARBA" id="ARBA00022989"/>
    </source>
</evidence>
<organism evidence="10 11">
    <name type="scientific">Chironomus riparius</name>
    <dbReference type="NCBI Taxonomy" id="315576"/>
    <lineage>
        <taxon>Eukaryota</taxon>
        <taxon>Metazoa</taxon>
        <taxon>Ecdysozoa</taxon>
        <taxon>Arthropoda</taxon>
        <taxon>Hexapoda</taxon>
        <taxon>Insecta</taxon>
        <taxon>Pterygota</taxon>
        <taxon>Neoptera</taxon>
        <taxon>Endopterygota</taxon>
        <taxon>Diptera</taxon>
        <taxon>Nematocera</taxon>
        <taxon>Chironomoidea</taxon>
        <taxon>Chironomidae</taxon>
        <taxon>Chironominae</taxon>
        <taxon>Chironomus</taxon>
    </lineage>
</organism>
<dbReference type="GO" id="GO:0005737">
    <property type="term" value="C:cytoplasm"/>
    <property type="evidence" value="ECO:0007669"/>
    <property type="project" value="TreeGrafter"/>
</dbReference>
<keyword evidence="11" id="KW-1185">Reference proteome</keyword>
<feature type="transmembrane region" description="Helical" evidence="9">
    <location>
        <begin position="7"/>
        <end position="32"/>
    </location>
</feature>
<evidence type="ECO:0000256" key="7">
    <source>
        <dbReference type="ARBA" id="ARBA00023136"/>
    </source>
</evidence>
<dbReference type="EMBL" id="OU895878">
    <property type="protein sequence ID" value="CAG9804538.1"/>
    <property type="molecule type" value="Genomic_DNA"/>
</dbReference>
<comment type="function">
    <text evidence="1">Plays an olfactory role that is not restricted to pheromone sensitivity.</text>
</comment>
<dbReference type="InterPro" id="IPR002159">
    <property type="entry name" value="CD36_fam"/>
</dbReference>
<accession>A0A9N9RVJ3</accession>
<keyword evidence="4" id="KW-1003">Cell membrane</keyword>
<name>A0A9N9RVJ3_9DIPT</name>
<evidence type="ECO:0000256" key="2">
    <source>
        <dbReference type="ARBA" id="ARBA00004236"/>
    </source>
</evidence>
<reference evidence="10" key="1">
    <citation type="submission" date="2022-01" db="EMBL/GenBank/DDBJ databases">
        <authorList>
            <person name="King R."/>
        </authorList>
    </citation>
    <scope>NUCLEOTIDE SEQUENCE</scope>
</reference>
<sequence length="522" mass="59712">MRQSVQVNLIFLLVGAVLIVIGGCILIFWPAIFKSFLSKELMIDEKSQSFKEWKSPSIELYFDVYLFNWTNAEDYTFPEFTKPIFEELGPYRFREYRDKTDLKFHQHNSTVSYKPFSTYIFDEQGSKGSLDDVLTTINVVAVGAVAQSLKMDYNHKKLISIALNGYEEEITVTKSARELLFEGYEDNMVLMGKANLIEGFNISHIPYDKIGFFYMRNASTALSGMHNVHTGKDDSSKLGTIQNYKGSDFSNMYGGECSKVKGSPGELFPLDQQIVTLSIFTPDMCRSLPFDFEREVDVFGVKGYRYLAGERLIDNGTKYPENLCYSEGSERTYPSGVFNLSACRFSSPVFMSYPHFYGADEYYLDLVQGLEPNRSKHESYITLEPMTGVPLEVVMRFQLNFLLKDSEDIALFQSCPTTFIPTLWVEQKYKIDEKMIDELKIAVKVPYFGRIVGLIIFVLGIVCVLITIIIKCITRQTLKEADVNLPEIKGENRKPKERSSPLLTDGKLRQNIKIQKMDQQVD</sequence>
<proteinExistence type="inferred from homology"/>
<dbReference type="OrthoDB" id="514335at2759"/>